<dbReference type="EMBL" id="BAAABM010000045">
    <property type="protein sequence ID" value="GAA0351050.1"/>
    <property type="molecule type" value="Genomic_DNA"/>
</dbReference>
<reference evidence="6 7" key="1">
    <citation type="journal article" date="2019" name="Int. J. Syst. Evol. Microbiol.">
        <title>The Global Catalogue of Microorganisms (GCM) 10K type strain sequencing project: providing services to taxonomists for standard genome sequencing and annotation.</title>
        <authorList>
            <consortium name="The Broad Institute Genomics Platform"/>
            <consortium name="The Broad Institute Genome Sequencing Center for Infectious Disease"/>
            <person name="Wu L."/>
            <person name="Ma J."/>
        </authorList>
    </citation>
    <scope>NUCLEOTIDE SEQUENCE [LARGE SCALE GENOMIC DNA]</scope>
    <source>
        <strain evidence="6 7">JCM 3146</strain>
    </source>
</reference>
<comment type="caution">
    <text evidence="6">The sequence shown here is derived from an EMBL/GenBank/DDBJ whole genome shotgun (WGS) entry which is preliminary data.</text>
</comment>
<evidence type="ECO:0000256" key="1">
    <source>
        <dbReference type="ARBA" id="ARBA00004776"/>
    </source>
</evidence>
<keyword evidence="4" id="KW-0808">Transferase</keyword>
<evidence type="ECO:0000256" key="2">
    <source>
        <dbReference type="ARBA" id="ARBA00006739"/>
    </source>
</evidence>
<dbReference type="InterPro" id="IPR029044">
    <property type="entry name" value="Nucleotide-diphossugar_trans"/>
</dbReference>
<organism evidence="6 7">
    <name type="scientific">Actinoallomurus spadix</name>
    <dbReference type="NCBI Taxonomy" id="79912"/>
    <lineage>
        <taxon>Bacteria</taxon>
        <taxon>Bacillati</taxon>
        <taxon>Actinomycetota</taxon>
        <taxon>Actinomycetes</taxon>
        <taxon>Streptosporangiales</taxon>
        <taxon>Thermomonosporaceae</taxon>
        <taxon>Actinoallomurus</taxon>
    </lineage>
</organism>
<dbReference type="Pfam" id="PF00535">
    <property type="entry name" value="Glycos_transf_2"/>
    <property type="match status" value="1"/>
</dbReference>
<keyword evidence="3" id="KW-0328">Glycosyltransferase</keyword>
<proteinExistence type="inferred from homology"/>
<name>A0ABN0WZ78_9ACTN</name>
<evidence type="ECO:0000259" key="5">
    <source>
        <dbReference type="Pfam" id="PF00535"/>
    </source>
</evidence>
<evidence type="ECO:0000256" key="4">
    <source>
        <dbReference type="ARBA" id="ARBA00022679"/>
    </source>
</evidence>
<evidence type="ECO:0000256" key="3">
    <source>
        <dbReference type="ARBA" id="ARBA00022676"/>
    </source>
</evidence>
<dbReference type="PANTHER" id="PTHR43179:SF12">
    <property type="entry name" value="GALACTOFURANOSYLTRANSFERASE GLFT2"/>
    <property type="match status" value="1"/>
</dbReference>
<accession>A0ABN0WZ78</accession>
<gene>
    <name evidence="6" type="ORF">GCM10010151_45860</name>
</gene>
<keyword evidence="7" id="KW-1185">Reference proteome</keyword>
<dbReference type="SUPFAM" id="SSF53448">
    <property type="entry name" value="Nucleotide-diphospho-sugar transferases"/>
    <property type="match status" value="1"/>
</dbReference>
<dbReference type="PANTHER" id="PTHR43179">
    <property type="entry name" value="RHAMNOSYLTRANSFERASE WBBL"/>
    <property type="match status" value="1"/>
</dbReference>
<comment type="pathway">
    <text evidence="1">Cell wall biogenesis; cell wall polysaccharide biosynthesis.</text>
</comment>
<dbReference type="Gene3D" id="3.90.550.10">
    <property type="entry name" value="Spore Coat Polysaccharide Biosynthesis Protein SpsA, Chain A"/>
    <property type="match status" value="1"/>
</dbReference>
<protein>
    <submittedName>
        <fullName evidence="6">Glycosyltransferase family 2 protein</fullName>
    </submittedName>
</protein>
<dbReference type="Proteomes" id="UP001501822">
    <property type="component" value="Unassembled WGS sequence"/>
</dbReference>
<dbReference type="InterPro" id="IPR001173">
    <property type="entry name" value="Glyco_trans_2-like"/>
</dbReference>
<comment type="similarity">
    <text evidence="2">Belongs to the glycosyltransferase 2 family.</text>
</comment>
<sequence>MVVSTIGRPQLLDRLLASLHEQTLRPSDVVVVDQSDDGDTRKVVDSWMDRLPVRRSTSARGLSIGRNVGIAALGDYDFVAFPDDDTSYLPDTLAQAAAAFASAPAVGAISGRLVGTPGRPAQFTSFADRRMRLDHRTVWTSAIENCCFFRRAFLRAVGGFDEDLGVGAASPWQSGEGTDLLLRGMKAGWPILFDPRIVIVEYNPELPSLGERAYHVKARRYARGTGRVFRRHHGIGSQVRVVVRPLAAAALSLARGRRALALWYLQRAIGRIEGITGRVLSGPRE</sequence>
<feature type="domain" description="Glycosyltransferase 2-like" evidence="5">
    <location>
        <begin position="2"/>
        <end position="125"/>
    </location>
</feature>
<evidence type="ECO:0000313" key="7">
    <source>
        <dbReference type="Proteomes" id="UP001501822"/>
    </source>
</evidence>
<evidence type="ECO:0000313" key="6">
    <source>
        <dbReference type="EMBL" id="GAA0351050.1"/>
    </source>
</evidence>